<dbReference type="EMBL" id="CM004481">
    <property type="protein sequence ID" value="OCT66740.1"/>
    <property type="molecule type" value="Genomic_DNA"/>
</dbReference>
<reference evidence="3" key="1">
    <citation type="journal article" date="2016" name="Nature">
        <title>Genome evolution in the allotetraploid frog Xenopus laevis.</title>
        <authorList>
            <person name="Session A.M."/>
            <person name="Uno Y."/>
            <person name="Kwon T."/>
            <person name="Chapman J.A."/>
            <person name="Toyoda A."/>
            <person name="Takahashi S."/>
            <person name="Fukui A."/>
            <person name="Hikosaka A."/>
            <person name="Suzuki A."/>
            <person name="Kondo M."/>
            <person name="van Heeringen S.J."/>
            <person name="Quigley I."/>
            <person name="Heinz S."/>
            <person name="Ogino H."/>
            <person name="Ochi H."/>
            <person name="Hellsten U."/>
            <person name="Lyons J.B."/>
            <person name="Simakov O."/>
            <person name="Putnam N."/>
            <person name="Stites J."/>
            <person name="Kuroki Y."/>
            <person name="Tanaka T."/>
            <person name="Michiue T."/>
            <person name="Watanabe M."/>
            <person name="Bogdanovic O."/>
            <person name="Lister R."/>
            <person name="Georgiou G."/>
            <person name="Paranjpe S.S."/>
            <person name="van Kruijsbergen I."/>
            <person name="Shu S."/>
            <person name="Carlson J."/>
            <person name="Kinoshita T."/>
            <person name="Ohta Y."/>
            <person name="Mawaribuchi S."/>
            <person name="Jenkins J."/>
            <person name="Grimwood J."/>
            <person name="Schmutz J."/>
            <person name="Mitros T."/>
            <person name="Mozaffari S.V."/>
            <person name="Suzuki Y."/>
            <person name="Haramoto Y."/>
            <person name="Yamamoto T.S."/>
            <person name="Takagi C."/>
            <person name="Heald R."/>
            <person name="Miller K."/>
            <person name="Haudenschild C."/>
            <person name="Kitzman J."/>
            <person name="Nakayama T."/>
            <person name="Izutsu Y."/>
            <person name="Robert J."/>
            <person name="Fortriede J."/>
            <person name="Burns K."/>
            <person name="Lotay V."/>
            <person name="Karimi K."/>
            <person name="Yasuoka Y."/>
            <person name="Dichmann D.S."/>
            <person name="Flajnik M.F."/>
            <person name="Houston D.W."/>
            <person name="Shendure J."/>
            <person name="DuPasquier L."/>
            <person name="Vize P.D."/>
            <person name="Zorn A.M."/>
            <person name="Ito M."/>
            <person name="Marcotte E.M."/>
            <person name="Wallingford J.B."/>
            <person name="Ito Y."/>
            <person name="Asashima M."/>
            <person name="Ueno N."/>
            <person name="Matsuda Y."/>
            <person name="Veenstra G.J."/>
            <person name="Fujiyama A."/>
            <person name="Harland R.M."/>
            <person name="Taira M."/>
            <person name="Rokhsar D.S."/>
        </authorList>
    </citation>
    <scope>NUCLEOTIDE SEQUENCE [LARGE SCALE GENOMIC DNA]</scope>
    <source>
        <strain evidence="3">J</strain>
    </source>
</reference>
<name>A0A974H6V5_XENLA</name>
<dbReference type="AlphaFoldDB" id="A0A974H6V5"/>
<sequence length="71" mass="7392">MKLRGGAGREQFWGGATCGREPAGTSGAGRQICAGEEQPEGNAEQLSHRSREGQGERRDLPRVGIGLLGSG</sequence>
<organism evidence="2 3">
    <name type="scientific">Xenopus laevis</name>
    <name type="common">African clawed frog</name>
    <dbReference type="NCBI Taxonomy" id="8355"/>
    <lineage>
        <taxon>Eukaryota</taxon>
        <taxon>Metazoa</taxon>
        <taxon>Chordata</taxon>
        <taxon>Craniata</taxon>
        <taxon>Vertebrata</taxon>
        <taxon>Euteleostomi</taxon>
        <taxon>Amphibia</taxon>
        <taxon>Batrachia</taxon>
        <taxon>Anura</taxon>
        <taxon>Pipoidea</taxon>
        <taxon>Pipidae</taxon>
        <taxon>Xenopodinae</taxon>
        <taxon>Xenopus</taxon>
        <taxon>Xenopus</taxon>
    </lineage>
</organism>
<feature type="compositionally biased region" description="Basic and acidic residues" evidence="1">
    <location>
        <begin position="46"/>
        <end position="61"/>
    </location>
</feature>
<evidence type="ECO:0000313" key="2">
    <source>
        <dbReference type="EMBL" id="OCT66740.1"/>
    </source>
</evidence>
<protein>
    <submittedName>
        <fullName evidence="2">Uncharacterized protein</fullName>
    </submittedName>
</protein>
<gene>
    <name evidence="2" type="ORF">XELAEV_18042991mg</name>
</gene>
<feature type="region of interest" description="Disordered" evidence="1">
    <location>
        <begin position="1"/>
        <end position="71"/>
    </location>
</feature>
<dbReference type="Proteomes" id="UP000694892">
    <property type="component" value="Chromosome 8S"/>
</dbReference>
<accession>A0A974H6V5</accession>
<proteinExistence type="predicted"/>
<evidence type="ECO:0000256" key="1">
    <source>
        <dbReference type="SAM" id="MobiDB-lite"/>
    </source>
</evidence>
<evidence type="ECO:0000313" key="3">
    <source>
        <dbReference type="Proteomes" id="UP000694892"/>
    </source>
</evidence>